<dbReference type="Proteomes" id="UP000838878">
    <property type="component" value="Chromosome 6"/>
</dbReference>
<dbReference type="OrthoDB" id="7479063at2759"/>
<evidence type="ECO:0000256" key="1">
    <source>
        <dbReference type="SAM" id="MobiDB-lite"/>
    </source>
</evidence>
<protein>
    <submittedName>
        <fullName evidence="2">Uncharacterized protein</fullName>
    </submittedName>
</protein>
<gene>
    <name evidence="2" type="ORF">BINO364_LOCUS11977</name>
</gene>
<keyword evidence="3" id="KW-1185">Reference proteome</keyword>
<dbReference type="EMBL" id="OV170226">
    <property type="protein sequence ID" value="CAH0726528.1"/>
    <property type="molecule type" value="Genomic_DNA"/>
</dbReference>
<evidence type="ECO:0000313" key="2">
    <source>
        <dbReference type="EMBL" id="CAH0726528.1"/>
    </source>
</evidence>
<organism evidence="2 3">
    <name type="scientific">Brenthis ino</name>
    <name type="common">lesser marbled fritillary</name>
    <dbReference type="NCBI Taxonomy" id="405034"/>
    <lineage>
        <taxon>Eukaryota</taxon>
        <taxon>Metazoa</taxon>
        <taxon>Ecdysozoa</taxon>
        <taxon>Arthropoda</taxon>
        <taxon>Hexapoda</taxon>
        <taxon>Insecta</taxon>
        <taxon>Pterygota</taxon>
        <taxon>Neoptera</taxon>
        <taxon>Endopterygota</taxon>
        <taxon>Lepidoptera</taxon>
        <taxon>Glossata</taxon>
        <taxon>Ditrysia</taxon>
        <taxon>Papilionoidea</taxon>
        <taxon>Nymphalidae</taxon>
        <taxon>Heliconiinae</taxon>
        <taxon>Argynnini</taxon>
        <taxon>Brenthis</taxon>
    </lineage>
</organism>
<dbReference type="AlphaFoldDB" id="A0A8J9UUS5"/>
<accession>A0A8J9UUS5</accession>
<reference evidence="2" key="1">
    <citation type="submission" date="2021-12" db="EMBL/GenBank/DDBJ databases">
        <authorList>
            <person name="Martin H S."/>
        </authorList>
    </citation>
    <scope>NUCLEOTIDE SEQUENCE</scope>
</reference>
<evidence type="ECO:0000313" key="3">
    <source>
        <dbReference type="Proteomes" id="UP000838878"/>
    </source>
</evidence>
<feature type="region of interest" description="Disordered" evidence="1">
    <location>
        <begin position="1"/>
        <end position="81"/>
    </location>
</feature>
<proteinExistence type="predicted"/>
<name>A0A8J9UUS5_9NEOP</name>
<feature type="non-terminal residue" evidence="2">
    <location>
        <position position="81"/>
    </location>
</feature>
<sequence>MNCDRSSVGWRMSVSSDSGHSRRRSHMLRNVQAAAGRAARGGGSARDGVRPPHTHTPAQRHAHARTSHTTPAPEERHCALS</sequence>